<protein>
    <submittedName>
        <fullName evidence="2">Uncharacterized protein</fullName>
    </submittedName>
</protein>
<keyword evidence="1" id="KW-0472">Membrane</keyword>
<feature type="transmembrane region" description="Helical" evidence="1">
    <location>
        <begin position="21"/>
        <end position="46"/>
    </location>
</feature>
<organism evidence="2 3">
    <name type="scientific">Trichinella nativa</name>
    <dbReference type="NCBI Taxonomy" id="6335"/>
    <lineage>
        <taxon>Eukaryota</taxon>
        <taxon>Metazoa</taxon>
        <taxon>Ecdysozoa</taxon>
        <taxon>Nematoda</taxon>
        <taxon>Enoplea</taxon>
        <taxon>Dorylaimia</taxon>
        <taxon>Trichinellida</taxon>
        <taxon>Trichinellidae</taxon>
        <taxon>Trichinella</taxon>
    </lineage>
</organism>
<keyword evidence="1" id="KW-1133">Transmembrane helix</keyword>
<dbReference type="EMBL" id="LVZM01005751">
    <property type="protein sequence ID" value="OUC46831.1"/>
    <property type="molecule type" value="Genomic_DNA"/>
</dbReference>
<reference evidence="2 3" key="1">
    <citation type="submission" date="2015-04" db="EMBL/GenBank/DDBJ databases">
        <title>Draft genome of the roundworm Trichinella nativa.</title>
        <authorList>
            <person name="Mitreva M."/>
        </authorList>
    </citation>
    <scope>NUCLEOTIDE SEQUENCE [LARGE SCALE GENOMIC DNA]</scope>
    <source>
        <strain evidence="2 3">ISS45</strain>
    </source>
</reference>
<feature type="non-terminal residue" evidence="2">
    <location>
        <position position="47"/>
    </location>
</feature>
<accession>A0A1Y3ENV3</accession>
<dbReference type="AlphaFoldDB" id="A0A1Y3ENV3"/>
<name>A0A1Y3ENV3_9BILA</name>
<proteinExistence type="predicted"/>
<evidence type="ECO:0000313" key="3">
    <source>
        <dbReference type="Proteomes" id="UP000243006"/>
    </source>
</evidence>
<gene>
    <name evidence="2" type="ORF">D917_07413</name>
</gene>
<keyword evidence="1" id="KW-0812">Transmembrane</keyword>
<evidence type="ECO:0000313" key="2">
    <source>
        <dbReference type="EMBL" id="OUC46831.1"/>
    </source>
</evidence>
<evidence type="ECO:0000256" key="1">
    <source>
        <dbReference type="SAM" id="Phobius"/>
    </source>
</evidence>
<dbReference type="Proteomes" id="UP000243006">
    <property type="component" value="Unassembled WGS sequence"/>
</dbReference>
<comment type="caution">
    <text evidence="2">The sequence shown here is derived from an EMBL/GenBank/DDBJ whole genome shotgun (WGS) entry which is preliminary data.</text>
</comment>
<sequence length="47" mass="5310">MNTTKRVTDKCSLKSNETLQGQLLCFSLIIIFTPIYASYVTVILSVR</sequence>